<dbReference type="EMBL" id="CP000927">
    <property type="protein sequence ID" value="ABZ72385.1"/>
    <property type="molecule type" value="Genomic_DNA"/>
</dbReference>
<dbReference type="KEGG" id="cak:Caul_3258"/>
<dbReference type="OrthoDB" id="7270972at2"/>
<accession>B0T3S1</accession>
<gene>
    <name evidence="1" type="ordered locus">Caul_3258</name>
</gene>
<dbReference type="SUPFAM" id="SSF82771">
    <property type="entry name" value="GIY-YIG endonuclease"/>
    <property type="match status" value="1"/>
</dbReference>
<proteinExistence type="predicted"/>
<evidence type="ECO:0000313" key="1">
    <source>
        <dbReference type="EMBL" id="ABZ72385.1"/>
    </source>
</evidence>
<dbReference type="eggNOG" id="COG3860">
    <property type="taxonomic scope" value="Bacteria"/>
</dbReference>
<dbReference type="AlphaFoldDB" id="B0T3S1"/>
<reference evidence="1" key="1">
    <citation type="submission" date="2008-01" db="EMBL/GenBank/DDBJ databases">
        <title>Complete sequence of chromosome of Caulobacter sp. K31.</title>
        <authorList>
            <consortium name="US DOE Joint Genome Institute"/>
            <person name="Copeland A."/>
            <person name="Lucas S."/>
            <person name="Lapidus A."/>
            <person name="Barry K."/>
            <person name="Glavina del Rio T."/>
            <person name="Dalin E."/>
            <person name="Tice H."/>
            <person name="Pitluck S."/>
            <person name="Bruce D."/>
            <person name="Goodwin L."/>
            <person name="Thompson L.S."/>
            <person name="Brettin T."/>
            <person name="Detter J.C."/>
            <person name="Han C."/>
            <person name="Schmutz J."/>
            <person name="Larimer F."/>
            <person name="Land M."/>
            <person name="Hauser L."/>
            <person name="Kyrpides N."/>
            <person name="Kim E."/>
            <person name="Stephens C."/>
            <person name="Richardson P."/>
        </authorList>
    </citation>
    <scope>NUCLEOTIDE SEQUENCE [LARGE SCALE GENOMIC DNA]</scope>
    <source>
        <strain evidence="1">K31</strain>
    </source>
</reference>
<dbReference type="Gene3D" id="3.40.1440.10">
    <property type="entry name" value="GIY-YIG endonuclease"/>
    <property type="match status" value="1"/>
</dbReference>
<dbReference type="CDD" id="cd10451">
    <property type="entry name" value="GIY-YIG_LuxR_like"/>
    <property type="match status" value="1"/>
</dbReference>
<name>B0T3S1_CAUSK</name>
<protein>
    <recommendedName>
        <fullName evidence="2">GIY-YIG domain-containing protein</fullName>
    </recommendedName>
</protein>
<dbReference type="HOGENOM" id="CLU_146070_0_1_5"/>
<dbReference type="STRING" id="366602.Caul_3258"/>
<dbReference type="InterPro" id="IPR035901">
    <property type="entry name" value="GIY-YIG_endonuc_sf"/>
</dbReference>
<evidence type="ECO:0008006" key="2">
    <source>
        <dbReference type="Google" id="ProtNLM"/>
    </source>
</evidence>
<organism evidence="1">
    <name type="scientific">Caulobacter sp. (strain K31)</name>
    <dbReference type="NCBI Taxonomy" id="366602"/>
    <lineage>
        <taxon>Bacteria</taxon>
        <taxon>Pseudomonadati</taxon>
        <taxon>Pseudomonadota</taxon>
        <taxon>Alphaproteobacteria</taxon>
        <taxon>Caulobacterales</taxon>
        <taxon>Caulobacteraceae</taxon>
        <taxon>Caulobacter</taxon>
    </lineage>
</organism>
<sequence>METTNNRRALVREYKEREVQAGVYAIRCAPTGELWIGGTPDLSTRQNGVWFALRRGGYTSASLQAAWNAHGEAAFGFEVLEVLDDKGLERLGRASLLVERREHWRAALHAEGLRR</sequence>